<evidence type="ECO:0000256" key="12">
    <source>
        <dbReference type="SAM" id="Phobius"/>
    </source>
</evidence>
<dbReference type="GO" id="GO:0004497">
    <property type="term" value="F:monooxygenase activity"/>
    <property type="evidence" value="ECO:0007669"/>
    <property type="project" value="UniProtKB-KW"/>
</dbReference>
<name>A0A085M6B9_9BILA</name>
<evidence type="ECO:0000256" key="10">
    <source>
        <dbReference type="ARBA" id="ARBA00023136"/>
    </source>
</evidence>
<dbReference type="PANTHER" id="PTHR24292">
    <property type="entry name" value="CYTOCHROME P450"/>
    <property type="match status" value="1"/>
</dbReference>
<evidence type="ECO:0000256" key="2">
    <source>
        <dbReference type="ARBA" id="ARBA00004586"/>
    </source>
</evidence>
<evidence type="ECO:0000256" key="7">
    <source>
        <dbReference type="ARBA" id="ARBA00023002"/>
    </source>
</evidence>
<dbReference type="PRINTS" id="PR00385">
    <property type="entry name" value="P450"/>
</dbReference>
<dbReference type="InterPro" id="IPR036396">
    <property type="entry name" value="Cyt_P450_sf"/>
</dbReference>
<keyword evidence="9" id="KW-0503">Monooxygenase</keyword>
<dbReference type="CDD" id="cd11055">
    <property type="entry name" value="CYP3A-like"/>
    <property type="match status" value="3"/>
</dbReference>
<dbReference type="InterPro" id="IPR001128">
    <property type="entry name" value="Cyt_P450"/>
</dbReference>
<proteinExistence type="inferred from homology"/>
<evidence type="ECO:0000256" key="6">
    <source>
        <dbReference type="ARBA" id="ARBA00022824"/>
    </source>
</evidence>
<dbReference type="SUPFAM" id="SSF48264">
    <property type="entry name" value="Cytochrome P450"/>
    <property type="match status" value="5"/>
</dbReference>
<dbReference type="EMBL" id="KL363224">
    <property type="protein sequence ID" value="KFD52765.1"/>
    <property type="molecule type" value="Genomic_DNA"/>
</dbReference>
<keyword evidence="12" id="KW-0812">Transmembrane</keyword>
<evidence type="ECO:0000313" key="14">
    <source>
        <dbReference type="Proteomes" id="UP000030764"/>
    </source>
</evidence>
<keyword evidence="10 12" id="KW-0472">Membrane</keyword>
<feature type="binding site" description="axial binding residue" evidence="11">
    <location>
        <position position="2707"/>
    </location>
    <ligand>
        <name>heme</name>
        <dbReference type="ChEBI" id="CHEBI:30413"/>
    </ligand>
    <ligandPart>
        <name>Fe</name>
        <dbReference type="ChEBI" id="CHEBI:18248"/>
    </ligandPart>
</feature>
<comment type="similarity">
    <text evidence="3">Belongs to the cytochrome P450 family.</text>
</comment>
<feature type="transmembrane region" description="Helical" evidence="12">
    <location>
        <begin position="1141"/>
        <end position="1162"/>
    </location>
</feature>
<evidence type="ECO:0000256" key="11">
    <source>
        <dbReference type="PIRSR" id="PIRSR602401-1"/>
    </source>
</evidence>
<accession>A0A085M6B9</accession>
<dbReference type="PRINTS" id="PR00463">
    <property type="entry name" value="EP450I"/>
</dbReference>
<keyword evidence="7" id="KW-0560">Oxidoreductase</keyword>
<keyword evidence="12" id="KW-1133">Transmembrane helix</keyword>
<evidence type="ECO:0000256" key="1">
    <source>
        <dbReference type="ARBA" id="ARBA00001971"/>
    </source>
</evidence>
<dbReference type="InterPro" id="IPR017972">
    <property type="entry name" value="Cyt_P450_CS"/>
</dbReference>
<protein>
    <recommendedName>
        <fullName evidence="15">Cytochrome P450</fullName>
    </recommendedName>
</protein>
<comment type="cofactor">
    <cofactor evidence="1 11">
        <name>heme</name>
        <dbReference type="ChEBI" id="CHEBI:30413"/>
    </cofactor>
</comment>
<reference evidence="13 14" key="1">
    <citation type="journal article" date="2014" name="Nat. Genet.">
        <title>Genome and transcriptome of the porcine whipworm Trichuris suis.</title>
        <authorList>
            <person name="Jex A.R."/>
            <person name="Nejsum P."/>
            <person name="Schwarz E.M."/>
            <person name="Hu L."/>
            <person name="Young N.D."/>
            <person name="Hall R.S."/>
            <person name="Korhonen P.K."/>
            <person name="Liao S."/>
            <person name="Thamsborg S."/>
            <person name="Xia J."/>
            <person name="Xu P."/>
            <person name="Wang S."/>
            <person name="Scheerlinck J.P."/>
            <person name="Hofmann A."/>
            <person name="Sternberg P.W."/>
            <person name="Wang J."/>
            <person name="Gasser R.B."/>
        </authorList>
    </citation>
    <scope>NUCLEOTIDE SEQUENCE [LARGE SCALE GENOMIC DNA]</scope>
    <source>
        <strain evidence="13">DCEP-RM93M</strain>
    </source>
</reference>
<evidence type="ECO:0000256" key="5">
    <source>
        <dbReference type="ARBA" id="ARBA00022723"/>
    </source>
</evidence>
<evidence type="ECO:0000256" key="3">
    <source>
        <dbReference type="ARBA" id="ARBA00010617"/>
    </source>
</evidence>
<dbReference type="Proteomes" id="UP000030764">
    <property type="component" value="Unassembled WGS sequence"/>
</dbReference>
<keyword evidence="14" id="KW-1185">Reference proteome</keyword>
<evidence type="ECO:0000256" key="4">
    <source>
        <dbReference type="ARBA" id="ARBA00022617"/>
    </source>
</evidence>
<evidence type="ECO:0000256" key="8">
    <source>
        <dbReference type="ARBA" id="ARBA00023004"/>
    </source>
</evidence>
<dbReference type="PROSITE" id="PS00086">
    <property type="entry name" value="CYTOCHROME_P450"/>
    <property type="match status" value="4"/>
</dbReference>
<evidence type="ECO:0000256" key="9">
    <source>
        <dbReference type="ARBA" id="ARBA00023033"/>
    </source>
</evidence>
<dbReference type="InterPro" id="IPR050476">
    <property type="entry name" value="Insect_CytP450_Detox"/>
</dbReference>
<dbReference type="InterPro" id="IPR002401">
    <property type="entry name" value="Cyt_P450_E_grp-I"/>
</dbReference>
<keyword evidence="4 11" id="KW-0349">Heme</keyword>
<evidence type="ECO:0008006" key="15">
    <source>
        <dbReference type="Google" id="ProtNLM"/>
    </source>
</evidence>
<organism evidence="13 14">
    <name type="scientific">Trichuris suis</name>
    <name type="common">pig whipworm</name>
    <dbReference type="NCBI Taxonomy" id="68888"/>
    <lineage>
        <taxon>Eukaryota</taxon>
        <taxon>Metazoa</taxon>
        <taxon>Ecdysozoa</taxon>
        <taxon>Nematoda</taxon>
        <taxon>Enoplea</taxon>
        <taxon>Dorylaimia</taxon>
        <taxon>Trichinellida</taxon>
        <taxon>Trichuridae</taxon>
        <taxon>Trichuris</taxon>
    </lineage>
</organism>
<gene>
    <name evidence="13" type="ORF">M513_06421</name>
</gene>
<dbReference type="Pfam" id="PF00067">
    <property type="entry name" value="p450"/>
    <property type="match status" value="6"/>
</dbReference>
<dbReference type="FunFam" id="1.10.630.10:FF:000003">
    <property type="entry name" value="cytochrome P450 3A12-like isoform X2"/>
    <property type="match status" value="1"/>
</dbReference>
<dbReference type="GO" id="GO:0016705">
    <property type="term" value="F:oxidoreductase activity, acting on paired donors, with incorporation or reduction of molecular oxygen"/>
    <property type="evidence" value="ECO:0007669"/>
    <property type="project" value="InterPro"/>
</dbReference>
<sequence length="2761" mass="319030">MLEHNKSHFTDSKIMGRLSGCANSWHQRLDEYLDNKISVHSRWMKNRVTLPYTYASKARKFAYERRRATRTRVLQGDCAPQSFRVHPLLIFSTLSQRLNDILWSTCDFRHLGCLDCVTTINQMLADGREMAISMSLTERNQFWKKRGICGPKPELLFGNLRELRSRSTKHETLQKWTETYGKVYGSKKILSFRIMDGGVPVLVISDLEMLNDIFIKNFHCFHARKVNYLDMNEEGRKKRNMFVVNGLRWKRLRSVSAPAFSTIRLKQISPIMNECVDSLMHKVEMKASREPTMNVLELFQHLTLDSISRCAFGFEPTPSPKKQDDFLSLCAATFADTVDSNWIFTCSKILPAFRRLWSKIYYKLFILFGEPLRRIEKIFRSIVAAREKEVKKHEQVDLDAMLHEDTFDSEELTVKKILPEEVIAQCTLYMLAGYETTSNALSYTIYELARHPEVQEKLRSEIMDYHMNDDEKPSYESVQRMVYLDCVIRETLRLYPLASWVVSRKCMQTCTTGGITIEKGVYILVDVWSIHYNKDIWGPDADEFVPERFSEDQLRSVHPLAWIPFGAGPRRCIDTVGAAGRIVKLSKTWCNSLFEIDLRQNHCLNGVAWSHCDFCHHHYLGSMQQKRSLIERNQFWKNRGICGPEPELLYGNLRELRSRATKHETLQKWTEKYGKVYGHHSQLELKNCGDAKMAESSIRILSFRIMDGGVPVLVISDLEMLNDILIKNFHCFHARKVNYLDMNEEGRKKRNMFVVNGLRWKRLRSVSAPAFSTIRLKQISPIMNECVDSLMHKVEMKASREPTMNVLENTTSLQAPVEQNLLQVIHPVWRATSAYRKDIQKHSRCQGKRNILIDCEVKKHEQVDVDGMLHEDTFDSEELIVKKIFPEEVIAQCTLYMLAGYETTSNALSYTIYELARHPEVQEKLRSEIMDYHMNDDEKPSYESVQRMVYLDCVIRETLRLYPLGSWVVSRKCMQTCTTGGITIEKGVYILVDVWSIHYNKDIWGPDADEFVPERFSEDQLRSLHPLAWIPFGAGPRRCVGERFALLELKLTLTRMLRKYRIFLNDQTEKGKILFSRSGTVGAPGRIVKLSETWCSSLLEVDLMQNARYISSLMNGQSFFAVNNPNGSDSLAIINGQRAQVMLLGVIAIFVGIIVWAVWSLIERNQFWKKRGICGPEPEFLYGNLRELRSRATKHETLQKWTQRYGKVYGFMEGGIPVLVVSDLEMLNDILIKKFNCFHARKLTYVDFHEGGLKRIHMFLANGLRWKRLRSVSAPAFSTVRLKQISPIMNECVDGLMHSVDAKASKESSMNVYELFQHLTLDSISRCAFGFQPTPSQKKEDDFLSLCAATFADTVEDNWLLTCSKLLPAFRLLWSKVYFKIFVLLGVPFRRIDGMLKNIINAREEGLLIVKKSNGSRGNVALLDILIDCEVKNGELVDVDAMLQEETLDSDRIIVKKIFPEEMVSQCTLYMLAGYETTSNALSYAIYELARHPEIQEKLRSEIMDYHKNEDEKPSYESVERMVYLDCVIRETLRLYPVASWVVNRRCMHTCTTGGFTIEKGMDVVVDVWSIHYNKDIWGPDADEFVPERFAEDLLLSLHPLAWIPFGAGPRRCIGERFALLEMKLTLTRLLRKYRILLNDRTETMHETIQKWTETYGQVYGFMEGGIPVLVVSDLEILNDIFIKKFNSFHARKQWCLAYLRRLPRRWPEENSNVFFQRFTLEKVENNQFSGFQHNPLETGPFTSPIFRWGVTTKGISITSTLLFKGLNQELTCAFILLMLISPIMNECVDGLMHSVDAKASKESSVNVYELFQRLTLNTISRCAFGFQPTPSQKKKDDFLSLCAATFGDMVEDNWLFTCTKLLPGFRRLWSIIYFKIFALLGLLPFRHIDRMLETFINAREKKRHCSMLLAAKKSNGCKGNVALIDILIVCELKRDELVDVDAMLEQETLDSSRVIVKKIFPEELISQCTLYMLAGYETTSNALSYSVYELARHPEIQEKLRSEIMDYHKNDDEKPSYESVEGMVYLDCVIRETLRCYPLASGVVNRRCMHTCTTGGFTIEKGMDVVVDVWSIHYNKDIWGPDADEFVPERFAEGQLHSLHPLAWIPFGAGPRRCIGERFALLEMKLTLARLLRKYRIFLNDRTEESHRTKPILEETGHCRSRTRTSLWEPKGTQIESNKARDNSKVDGDVWEGLWCCQVKVGYVKPCIEMEFGREVAVVQMNKYCPHSLRQLPSNHRPDFINTLDKPLNSESIPYIVLIILPFGIKDWNDVMVTKSSKRILSFRFMDGGVPILVISDLEMLNDVFIKKFNCFHARKIAYLDMNEAGLKKRHMFTSHGLRWKRLRSISAPAFSTVRLKQISPIMNECVDALMHKVDVKTGMESAVNVHELFQQLTLDSISRCAFGFEPIPSQKKEDDFLSLCAATFADATEDNWLFTCSSSVKSKEIIKRKVYVLPFRNTTSSQASMEQNLFQDICLAREEKAKERGQKSLLLTLFYFLKFLAAKKTGEYRENVALIDILIDCELKKHEQVDVDAMLQEETLDSDRIIVKKIFPEEVIAQCTLYMLAGYETTSNALSYAIYELARRPEIQEKLRSEIMDYHKSDDEKPTYESVQRMVYLDCVIRETLRLYPVASWVVGRRCTQTCTTGGITIEKGMHILADVWSIHYNKDIWGPDADEFVPERFAEDQLHSLHPLAWIPFGAGPRRCIGERFALLEMKLTLARLLRKYRIFLNDRTEVPLELQEGMTNTPKNGVVLSLKLI</sequence>
<dbReference type="GO" id="GO:0020037">
    <property type="term" value="F:heme binding"/>
    <property type="evidence" value="ECO:0007669"/>
    <property type="project" value="InterPro"/>
</dbReference>
<dbReference type="FunFam" id="1.10.630.10:FF:000182">
    <property type="entry name" value="Cytochrome P450 3A4"/>
    <property type="match status" value="1"/>
</dbReference>
<dbReference type="GO" id="GO:0005789">
    <property type="term" value="C:endoplasmic reticulum membrane"/>
    <property type="evidence" value="ECO:0007669"/>
    <property type="project" value="UniProtKB-SubCell"/>
</dbReference>
<keyword evidence="5 11" id="KW-0479">Metal-binding</keyword>
<keyword evidence="8 11" id="KW-0408">Iron</keyword>
<dbReference type="Gene3D" id="1.10.630.10">
    <property type="entry name" value="Cytochrome P450"/>
    <property type="match status" value="5"/>
</dbReference>
<dbReference type="PANTHER" id="PTHR24292:SF54">
    <property type="entry name" value="CYP9F3-RELATED"/>
    <property type="match status" value="1"/>
</dbReference>
<dbReference type="GO" id="GO:0005506">
    <property type="term" value="F:iron ion binding"/>
    <property type="evidence" value="ECO:0007669"/>
    <property type="project" value="InterPro"/>
</dbReference>
<comment type="subcellular location">
    <subcellularLocation>
        <location evidence="2">Endoplasmic reticulum membrane</location>
    </subcellularLocation>
</comment>
<keyword evidence="6" id="KW-0256">Endoplasmic reticulum</keyword>
<evidence type="ECO:0000313" key="13">
    <source>
        <dbReference type="EMBL" id="KFD52765.1"/>
    </source>
</evidence>